<evidence type="ECO:0000256" key="2">
    <source>
        <dbReference type="ARBA" id="ARBA00004429"/>
    </source>
</evidence>
<dbReference type="PANTHER" id="PTHR44758">
    <property type="entry name" value="NAD(P) TRANSHYDROGENASE SUBUNIT BETA"/>
    <property type="match status" value="1"/>
</dbReference>
<sequence>MSALIETSYFATAVLFILGLKRMSHPTTARSGVIWAGVGMALATLVTFLHPEIRGQYGLMLLAILIGGGVAWWSAKRVAMTDMPQMIAIYNGMGGGAAGGIAAVELMRVAGDPSLVESHGHLALWLGVLGALIGSVAFSGSVIAWAKLDGRMKKAVRFANQQQVTLAILAAAVLLGIWVALATPGAFVLFLFFLLALAFGVMVALPIGGADMPVVISLFNALTGLAVAMEGFVLDNAAMIIAGTVVGAAGSLLTVLMAKAMNRSLFNILFKQFGPASDETTEIEGSIKDVGTMDAAVQMAYADRVIIVPGYGLAVAQAQHKLWEMVELLQERGVEVSFAIHPVAGRMPGHMNVLLAEAGVPYDMIFDLEEINNDFETTDVALVIGANDVVNPVAKTDPDSPLYGMPVLNVDEARNVLVVKRGQGAGFSGVENHLFYRDNTRMVYGDGQKVVTDMIASIKTL</sequence>
<evidence type="ECO:0000313" key="19">
    <source>
        <dbReference type="EMBL" id="SDX85423.1"/>
    </source>
</evidence>
<dbReference type="InterPro" id="IPR029035">
    <property type="entry name" value="DHS-like_NAD/FAD-binding_dom"/>
</dbReference>
<keyword evidence="13 16" id="KW-0520">NAD</keyword>
<accession>A0A1H3F325</accession>
<feature type="transmembrane region" description="Helical" evidence="17">
    <location>
        <begin position="164"/>
        <end position="181"/>
    </location>
</feature>
<keyword evidence="20" id="KW-1185">Reference proteome</keyword>
<keyword evidence="8 16" id="KW-0997">Cell inner membrane</keyword>
<dbReference type="GO" id="GO:0008750">
    <property type="term" value="F:proton-translocating NAD(P)+ transhydrogenase activity"/>
    <property type="evidence" value="ECO:0007669"/>
    <property type="project" value="UniProtKB-EC"/>
</dbReference>
<dbReference type="InterPro" id="IPR034300">
    <property type="entry name" value="PNTB-like"/>
</dbReference>
<feature type="transmembrane region" description="Helical" evidence="17">
    <location>
        <begin position="87"/>
        <end position="110"/>
    </location>
</feature>
<evidence type="ECO:0000256" key="15">
    <source>
        <dbReference type="ARBA" id="ARBA00048202"/>
    </source>
</evidence>
<dbReference type="Gene3D" id="3.40.50.1220">
    <property type="entry name" value="TPP-binding domain"/>
    <property type="match status" value="1"/>
</dbReference>
<evidence type="ECO:0000256" key="3">
    <source>
        <dbReference type="ARBA" id="ARBA00007919"/>
    </source>
</evidence>
<evidence type="ECO:0000256" key="5">
    <source>
        <dbReference type="ARBA" id="ARBA00012943"/>
    </source>
</evidence>
<dbReference type="PANTHER" id="PTHR44758:SF1">
    <property type="entry name" value="NAD(P) TRANSHYDROGENASE SUBUNIT BETA"/>
    <property type="match status" value="1"/>
</dbReference>
<keyword evidence="14 16" id="KW-0472">Membrane</keyword>
<evidence type="ECO:0000256" key="14">
    <source>
        <dbReference type="ARBA" id="ARBA00023136"/>
    </source>
</evidence>
<feature type="transmembrane region" description="Helical" evidence="17">
    <location>
        <begin position="214"/>
        <end position="233"/>
    </location>
</feature>
<gene>
    <name evidence="19" type="ORF">SAMN05443545_107337</name>
</gene>
<feature type="transmembrane region" description="Helical" evidence="17">
    <location>
        <begin position="57"/>
        <end position="75"/>
    </location>
</feature>
<dbReference type="EMBL" id="FNNI01000007">
    <property type="protein sequence ID" value="SDX85423.1"/>
    <property type="molecule type" value="Genomic_DNA"/>
</dbReference>
<comment type="similarity">
    <text evidence="3 16">Belongs to the PNT beta subunit family.</text>
</comment>
<organism evidence="19 20">
    <name type="scientific">Aidingimonas halophila</name>
    <dbReference type="NCBI Taxonomy" id="574349"/>
    <lineage>
        <taxon>Bacteria</taxon>
        <taxon>Pseudomonadati</taxon>
        <taxon>Pseudomonadota</taxon>
        <taxon>Gammaproteobacteria</taxon>
        <taxon>Oceanospirillales</taxon>
        <taxon>Halomonadaceae</taxon>
        <taxon>Aidingimonas</taxon>
    </lineage>
</organism>
<feature type="transmembrane region" description="Helical" evidence="17">
    <location>
        <begin position="122"/>
        <end position="144"/>
    </location>
</feature>
<keyword evidence="10 16" id="KW-0521">NADP</keyword>
<reference evidence="19 20" key="1">
    <citation type="submission" date="2016-10" db="EMBL/GenBank/DDBJ databases">
        <authorList>
            <person name="de Groot N.N."/>
        </authorList>
    </citation>
    <scope>NUCLEOTIDE SEQUENCE [LARGE SCALE GENOMIC DNA]</scope>
    <source>
        <strain evidence="19 20">DSM 19219</strain>
    </source>
</reference>
<evidence type="ECO:0000256" key="16">
    <source>
        <dbReference type="PIRNR" id="PIRNR000204"/>
    </source>
</evidence>
<dbReference type="GO" id="GO:0050661">
    <property type="term" value="F:NADP binding"/>
    <property type="evidence" value="ECO:0007669"/>
    <property type="project" value="InterPro"/>
</dbReference>
<dbReference type="InterPro" id="IPR012136">
    <property type="entry name" value="NADH_DH_b"/>
</dbReference>
<keyword evidence="7 16" id="KW-1003">Cell membrane</keyword>
<comment type="function">
    <text evidence="1 16">The transhydrogenation between NADH and NADP is coupled to respiration and ATP hydrolysis and functions as a proton pump across the membrane.</text>
</comment>
<proteinExistence type="inferred from homology"/>
<feature type="transmembrane region" description="Helical" evidence="17">
    <location>
        <begin position="187"/>
        <end position="207"/>
    </location>
</feature>
<dbReference type="AlphaFoldDB" id="A0A1H3F325"/>
<evidence type="ECO:0000256" key="1">
    <source>
        <dbReference type="ARBA" id="ARBA00003943"/>
    </source>
</evidence>
<dbReference type="EC" id="7.1.1.1" evidence="5 16"/>
<evidence type="ECO:0000256" key="6">
    <source>
        <dbReference type="ARBA" id="ARBA00014581"/>
    </source>
</evidence>
<evidence type="ECO:0000313" key="20">
    <source>
        <dbReference type="Proteomes" id="UP000198500"/>
    </source>
</evidence>
<dbReference type="OrthoDB" id="9763786at2"/>
<feature type="transmembrane region" description="Helical" evidence="17">
    <location>
        <begin position="32"/>
        <end position="51"/>
    </location>
</feature>
<keyword evidence="11 16" id="KW-1278">Translocase</keyword>
<name>A0A1H3F325_9GAMM</name>
<evidence type="ECO:0000256" key="7">
    <source>
        <dbReference type="ARBA" id="ARBA00022475"/>
    </source>
</evidence>
<dbReference type="RefSeq" id="WP_092571190.1">
    <property type="nucleotide sequence ID" value="NZ_BMXH01000006.1"/>
</dbReference>
<keyword evidence="9 17" id="KW-0812">Transmembrane</keyword>
<evidence type="ECO:0000256" key="12">
    <source>
        <dbReference type="ARBA" id="ARBA00022989"/>
    </source>
</evidence>
<evidence type="ECO:0000256" key="17">
    <source>
        <dbReference type="SAM" id="Phobius"/>
    </source>
</evidence>
<dbReference type="Pfam" id="PF02233">
    <property type="entry name" value="PNTB"/>
    <property type="match status" value="1"/>
</dbReference>
<protein>
    <recommendedName>
        <fullName evidence="6 16">NAD(P) transhydrogenase subunit beta</fullName>
        <ecNumber evidence="5 16">7.1.1.1</ecNumber>
    </recommendedName>
    <alternativeName>
        <fullName evidence="16">Nicotinamide nucleotide transhydrogenase subunit beta</fullName>
    </alternativeName>
</protein>
<evidence type="ECO:0000256" key="10">
    <source>
        <dbReference type="ARBA" id="ARBA00022857"/>
    </source>
</evidence>
<comment type="catalytic activity">
    <reaction evidence="15 16">
        <text>NAD(+) + NADPH + H(+)(in) = NADH + NADP(+) + H(+)(out)</text>
        <dbReference type="Rhea" id="RHEA:47992"/>
        <dbReference type="ChEBI" id="CHEBI:15378"/>
        <dbReference type="ChEBI" id="CHEBI:57540"/>
        <dbReference type="ChEBI" id="CHEBI:57783"/>
        <dbReference type="ChEBI" id="CHEBI:57945"/>
        <dbReference type="ChEBI" id="CHEBI:58349"/>
        <dbReference type="EC" id="7.1.1.1"/>
    </reaction>
</comment>
<dbReference type="STRING" id="574349.SAMN05443545_107337"/>
<dbReference type="GO" id="GO:0005886">
    <property type="term" value="C:plasma membrane"/>
    <property type="evidence" value="ECO:0007669"/>
    <property type="project" value="UniProtKB-SubCell"/>
</dbReference>
<keyword evidence="12 17" id="KW-1133">Transmembrane helix</keyword>
<feature type="domain" description="NADP transhydrogenase beta-like" evidence="18">
    <location>
        <begin position="6"/>
        <end position="456"/>
    </location>
</feature>
<evidence type="ECO:0000256" key="4">
    <source>
        <dbReference type="ARBA" id="ARBA00011870"/>
    </source>
</evidence>
<evidence type="ECO:0000256" key="13">
    <source>
        <dbReference type="ARBA" id="ARBA00023027"/>
    </source>
</evidence>
<comment type="subcellular location">
    <subcellularLocation>
        <location evidence="2">Cell inner membrane</location>
        <topology evidence="2">Multi-pass membrane protein</topology>
    </subcellularLocation>
</comment>
<dbReference type="SUPFAM" id="SSF52467">
    <property type="entry name" value="DHS-like NAD/FAD-binding domain"/>
    <property type="match status" value="1"/>
</dbReference>
<feature type="transmembrane region" description="Helical" evidence="17">
    <location>
        <begin position="239"/>
        <end position="258"/>
    </location>
</feature>
<evidence type="ECO:0000259" key="18">
    <source>
        <dbReference type="Pfam" id="PF02233"/>
    </source>
</evidence>
<evidence type="ECO:0000256" key="11">
    <source>
        <dbReference type="ARBA" id="ARBA00022967"/>
    </source>
</evidence>
<dbReference type="PIRSF" id="PIRSF000204">
    <property type="entry name" value="PNTB"/>
    <property type="match status" value="1"/>
</dbReference>
<evidence type="ECO:0000256" key="9">
    <source>
        <dbReference type="ARBA" id="ARBA00022692"/>
    </source>
</evidence>
<evidence type="ECO:0000256" key="8">
    <source>
        <dbReference type="ARBA" id="ARBA00022519"/>
    </source>
</evidence>
<dbReference type="Proteomes" id="UP000198500">
    <property type="component" value="Unassembled WGS sequence"/>
</dbReference>
<comment type="subunit">
    <text evidence="4">Heterodimer of an alpha and a beta chain.</text>
</comment>